<evidence type="ECO:0008006" key="3">
    <source>
        <dbReference type="Google" id="ProtNLM"/>
    </source>
</evidence>
<name>A0A4Y9VUH6_9PROT</name>
<dbReference type="RefSeq" id="WP_135276892.1">
    <property type="nucleotide sequence ID" value="NZ_PQVH01000006.1"/>
</dbReference>
<protein>
    <recommendedName>
        <fullName evidence="3">Metallophosphoesterase</fullName>
    </recommendedName>
</protein>
<dbReference type="PANTHER" id="PTHR37844:SF1">
    <property type="entry name" value="CALCINEURIN-LIKE PHOSPHOESTERASE DOMAIN-CONTAINING PROTEIN"/>
    <property type="match status" value="1"/>
</dbReference>
<dbReference type="AlphaFoldDB" id="A0A4Y9VUH6"/>
<dbReference type="PANTHER" id="PTHR37844">
    <property type="entry name" value="SER/THR PROTEIN PHOSPHATASE SUPERFAMILY (AFU_ORTHOLOGUE AFUA_1G14840)"/>
    <property type="match status" value="1"/>
</dbReference>
<sequence length="140" mass="15942">MHVRSRKWLAAKLAKKSPYKTVVVTHHAPSYQSLLEAKLIKEENLNQKLWRPVRRDESGLYRVSAYASDINHLIGCGSAHGSGVDFWLHGHIHERIQYVKFGTIVSCNPRGNYVDSRNGFDHSLVIDTTSELITTESNRE</sequence>
<organism evidence="1 2">
    <name type="scientific">Methylotenera oryzisoli</name>
    <dbReference type="NCBI Taxonomy" id="2080758"/>
    <lineage>
        <taxon>Bacteria</taxon>
        <taxon>Pseudomonadati</taxon>
        <taxon>Pseudomonadota</taxon>
        <taxon>Betaproteobacteria</taxon>
        <taxon>Nitrosomonadales</taxon>
        <taxon>Methylophilaceae</taxon>
        <taxon>Methylotenera</taxon>
    </lineage>
</organism>
<dbReference type="OrthoDB" id="356681at2"/>
<reference evidence="1 2" key="1">
    <citation type="submission" date="2018-02" db="EMBL/GenBank/DDBJ databases">
        <title>A novel lanthanide dependent methylotroph, Methylotenera sp. La3113.</title>
        <authorList>
            <person name="Lv H."/>
            <person name="Tani A."/>
        </authorList>
    </citation>
    <scope>NUCLEOTIDE SEQUENCE [LARGE SCALE GENOMIC DNA]</scope>
    <source>
        <strain evidence="1 2">La3113</strain>
    </source>
</reference>
<dbReference type="InterPro" id="IPR029052">
    <property type="entry name" value="Metallo-depent_PP-like"/>
</dbReference>
<evidence type="ECO:0000313" key="2">
    <source>
        <dbReference type="Proteomes" id="UP000297706"/>
    </source>
</evidence>
<proteinExistence type="predicted"/>
<comment type="caution">
    <text evidence="1">The sequence shown here is derived from an EMBL/GenBank/DDBJ whole genome shotgun (WGS) entry which is preliminary data.</text>
</comment>
<dbReference type="EMBL" id="PQVH01000006">
    <property type="protein sequence ID" value="TFW72351.1"/>
    <property type="molecule type" value="Genomic_DNA"/>
</dbReference>
<dbReference type="Proteomes" id="UP000297706">
    <property type="component" value="Unassembled WGS sequence"/>
</dbReference>
<evidence type="ECO:0000313" key="1">
    <source>
        <dbReference type="EMBL" id="TFW72351.1"/>
    </source>
</evidence>
<keyword evidence="2" id="KW-1185">Reference proteome</keyword>
<dbReference type="SUPFAM" id="SSF56300">
    <property type="entry name" value="Metallo-dependent phosphatases"/>
    <property type="match status" value="1"/>
</dbReference>
<gene>
    <name evidence="1" type="ORF">C3Y98_04395</name>
</gene>
<accession>A0A4Y9VUH6</accession>